<dbReference type="Gene3D" id="3.30.160.100">
    <property type="entry name" value="Ribosome hibernation promotion factor-like"/>
    <property type="match status" value="1"/>
</dbReference>
<comment type="similarity">
    <text evidence="2">Belongs to the HPF/YfiA ribosome-associated protein family. Short HPF subfamily.</text>
</comment>
<evidence type="ECO:0000256" key="2">
    <source>
        <dbReference type="ARBA" id="ARBA00038434"/>
    </source>
</evidence>
<dbReference type="SUPFAM" id="SSF69754">
    <property type="entry name" value="Ribosome binding protein Y (YfiA homologue)"/>
    <property type="match status" value="1"/>
</dbReference>
<proteinExistence type="inferred from homology"/>
<organism evidence="6 7">
    <name type="scientific">Sessilibacter corallicola</name>
    <dbReference type="NCBI Taxonomy" id="2904075"/>
    <lineage>
        <taxon>Bacteria</taxon>
        <taxon>Pseudomonadati</taxon>
        <taxon>Pseudomonadota</taxon>
        <taxon>Gammaproteobacteria</taxon>
        <taxon>Cellvibrionales</taxon>
        <taxon>Cellvibrionaceae</taxon>
        <taxon>Sessilibacter</taxon>
    </lineage>
</organism>
<dbReference type="InterPro" id="IPR050574">
    <property type="entry name" value="HPF/YfiA_ribosome-assoc"/>
</dbReference>
<dbReference type="PANTHER" id="PTHR33231:SF1">
    <property type="entry name" value="30S RIBOSOMAL PROTEIN"/>
    <property type="match status" value="1"/>
</dbReference>
<evidence type="ECO:0000256" key="5">
    <source>
        <dbReference type="ARBA" id="ARBA00041319"/>
    </source>
</evidence>
<accession>A0ABQ0AAZ6</accession>
<dbReference type="CDD" id="cd00552">
    <property type="entry name" value="RaiA"/>
    <property type="match status" value="1"/>
</dbReference>
<dbReference type="Pfam" id="PF02482">
    <property type="entry name" value="Ribosomal_S30AE"/>
    <property type="match status" value="1"/>
</dbReference>
<comment type="subunit">
    <text evidence="3">Associates exclusively with 100S ribosomes, which are dimers of 70S ribosomes.</text>
</comment>
<dbReference type="RefSeq" id="WP_233088319.1">
    <property type="nucleotide sequence ID" value="NZ_BAABWN010000008.1"/>
</dbReference>
<keyword evidence="1" id="KW-0810">Translation regulation</keyword>
<sequence length="102" mass="11359">MQIELSGHHIEVTDAMRNQVEEKLSRITKHFPSLTKISVFLTVERKEQSAELITQYMGAQVAVNAKELDMYAAVKSAAKKLEAALQHRKGALNANEKQKPAA</sequence>
<dbReference type="EMBL" id="BAABWN010000008">
    <property type="protein sequence ID" value="GAA6168804.1"/>
    <property type="molecule type" value="Genomic_DNA"/>
</dbReference>
<dbReference type="PANTHER" id="PTHR33231">
    <property type="entry name" value="30S RIBOSOMAL PROTEIN"/>
    <property type="match status" value="1"/>
</dbReference>
<evidence type="ECO:0000256" key="1">
    <source>
        <dbReference type="ARBA" id="ARBA00022845"/>
    </source>
</evidence>
<reference evidence="6 7" key="1">
    <citation type="submission" date="2024-04" db="EMBL/GenBank/DDBJ databases">
        <title>Draft genome sequence of Sessilibacter corallicola NBRC 116591.</title>
        <authorList>
            <person name="Miyakawa T."/>
            <person name="Kusuya Y."/>
            <person name="Miura T."/>
        </authorList>
    </citation>
    <scope>NUCLEOTIDE SEQUENCE [LARGE SCALE GENOMIC DNA]</scope>
    <source>
        <strain evidence="6 7">KU-00831-HH</strain>
    </source>
</reference>
<evidence type="ECO:0000313" key="6">
    <source>
        <dbReference type="EMBL" id="GAA6168804.1"/>
    </source>
</evidence>
<gene>
    <name evidence="6" type="primary">raiA</name>
    <name evidence="6" type="ORF">NBRC116591_26150</name>
</gene>
<dbReference type="NCBIfam" id="TIGR00741">
    <property type="entry name" value="yfiA"/>
    <property type="match status" value="1"/>
</dbReference>
<keyword evidence="7" id="KW-1185">Reference proteome</keyword>
<protein>
    <recommendedName>
        <fullName evidence="4">Ribosome hibernation promoting factor</fullName>
    </recommendedName>
    <alternativeName>
        <fullName evidence="5">Hibernation factor HPF</fullName>
    </alternativeName>
</protein>
<comment type="caution">
    <text evidence="6">The sequence shown here is derived from an EMBL/GenBank/DDBJ whole genome shotgun (WGS) entry which is preliminary data.</text>
</comment>
<dbReference type="InterPro" id="IPR036567">
    <property type="entry name" value="RHF-like"/>
</dbReference>
<evidence type="ECO:0000256" key="3">
    <source>
        <dbReference type="ARBA" id="ARBA00038695"/>
    </source>
</evidence>
<evidence type="ECO:0000256" key="4">
    <source>
        <dbReference type="ARBA" id="ARBA00041148"/>
    </source>
</evidence>
<evidence type="ECO:0000313" key="7">
    <source>
        <dbReference type="Proteomes" id="UP001465153"/>
    </source>
</evidence>
<dbReference type="Proteomes" id="UP001465153">
    <property type="component" value="Unassembled WGS sequence"/>
</dbReference>
<name>A0ABQ0AAZ6_9GAMM</name>
<dbReference type="InterPro" id="IPR003489">
    <property type="entry name" value="RHF/RaiA"/>
</dbReference>